<feature type="domain" description="Release factor glutamine methyltransferase N-terminal" evidence="7">
    <location>
        <begin position="5"/>
        <end position="75"/>
    </location>
</feature>
<dbReference type="NCBIfam" id="TIGR03534">
    <property type="entry name" value="RF_mod_PrmC"/>
    <property type="match status" value="1"/>
</dbReference>
<gene>
    <name evidence="5" type="primary">prmC</name>
    <name evidence="8" type="ORF">EV216_108128</name>
</gene>
<feature type="binding site" evidence="5">
    <location>
        <position position="167"/>
    </location>
    <ligand>
        <name>S-adenosyl-L-methionine</name>
        <dbReference type="ChEBI" id="CHEBI:59789"/>
    </ligand>
</feature>
<keyword evidence="1 5" id="KW-0489">Methyltransferase</keyword>
<dbReference type="HAMAP" id="MF_02126">
    <property type="entry name" value="RF_methyltr_PrmC"/>
    <property type="match status" value="1"/>
</dbReference>
<dbReference type="EC" id="2.1.1.297" evidence="5"/>
<evidence type="ECO:0000313" key="8">
    <source>
        <dbReference type="EMBL" id="TCM85276.1"/>
    </source>
</evidence>
<dbReference type="PANTHER" id="PTHR18895:SF74">
    <property type="entry name" value="MTRF1L RELEASE FACTOR GLUTAMINE METHYLTRANSFERASE"/>
    <property type="match status" value="1"/>
</dbReference>
<dbReference type="OrthoDB" id="9800643at2"/>
<evidence type="ECO:0000256" key="1">
    <source>
        <dbReference type="ARBA" id="ARBA00022603"/>
    </source>
</evidence>
<dbReference type="InterPro" id="IPR019874">
    <property type="entry name" value="RF_methyltr_PrmC"/>
</dbReference>
<feature type="binding site" evidence="5">
    <location>
        <position position="181"/>
    </location>
    <ligand>
        <name>S-adenosyl-L-methionine</name>
        <dbReference type="ChEBI" id="CHEBI:59789"/>
    </ligand>
</feature>
<dbReference type="AlphaFoldDB" id="A0A4R1YWC3"/>
<protein>
    <recommendedName>
        <fullName evidence="5">Release factor glutamine methyltransferase</fullName>
        <shortName evidence="5">RF MTase</shortName>
        <ecNumber evidence="5">2.1.1.297</ecNumber>
    </recommendedName>
    <alternativeName>
        <fullName evidence="5">N5-glutamine methyltransferase PrmC</fullName>
    </alternativeName>
    <alternativeName>
        <fullName evidence="5">Protein-(glutamine-N5) MTase PrmC</fullName>
    </alternativeName>
    <alternativeName>
        <fullName evidence="5">Protein-glutamine N-methyltransferase PrmC</fullName>
    </alternativeName>
</protein>
<feature type="domain" description="Methyltransferase small" evidence="6">
    <location>
        <begin position="100"/>
        <end position="210"/>
    </location>
</feature>
<comment type="function">
    <text evidence="5">Methylates the class 1 translation termination release factors RF1/PrfA and RF2/PrfB on the glutamine residue of the universally conserved GGQ motif.</text>
</comment>
<dbReference type="EMBL" id="SLVM01000008">
    <property type="protein sequence ID" value="TCM85276.1"/>
    <property type="molecule type" value="Genomic_DNA"/>
</dbReference>
<evidence type="ECO:0000256" key="4">
    <source>
        <dbReference type="ARBA" id="ARBA00048391"/>
    </source>
</evidence>
<dbReference type="Gene3D" id="1.10.8.10">
    <property type="entry name" value="DNA helicase RuvA subunit, C-terminal domain"/>
    <property type="match status" value="1"/>
</dbReference>
<evidence type="ECO:0000256" key="5">
    <source>
        <dbReference type="HAMAP-Rule" id="MF_02126"/>
    </source>
</evidence>
<dbReference type="InterPro" id="IPR002052">
    <property type="entry name" value="DNA_methylase_N6_adenine_CS"/>
</dbReference>
<evidence type="ECO:0000256" key="3">
    <source>
        <dbReference type="ARBA" id="ARBA00022691"/>
    </source>
</evidence>
<dbReference type="GO" id="GO:0032259">
    <property type="term" value="P:methylation"/>
    <property type="evidence" value="ECO:0007669"/>
    <property type="project" value="UniProtKB-KW"/>
</dbReference>
<dbReference type="CDD" id="cd02440">
    <property type="entry name" value="AdoMet_MTases"/>
    <property type="match status" value="1"/>
</dbReference>
<keyword evidence="9" id="KW-1185">Reference proteome</keyword>
<dbReference type="Gene3D" id="3.40.50.150">
    <property type="entry name" value="Vaccinia Virus protein VP39"/>
    <property type="match status" value="1"/>
</dbReference>
<dbReference type="Pfam" id="PF17827">
    <property type="entry name" value="PrmC_N"/>
    <property type="match status" value="1"/>
</dbReference>
<comment type="caution">
    <text evidence="8">The sequence shown here is derived from an EMBL/GenBank/DDBJ whole genome shotgun (WGS) entry which is preliminary data.</text>
</comment>
<dbReference type="GO" id="GO:0102559">
    <property type="term" value="F:peptide chain release factor N(5)-glutamine methyltransferase activity"/>
    <property type="evidence" value="ECO:0007669"/>
    <property type="project" value="UniProtKB-EC"/>
</dbReference>
<dbReference type="Proteomes" id="UP000295277">
    <property type="component" value="Unassembled WGS sequence"/>
</dbReference>
<accession>A0A4R1YWC3</accession>
<organism evidence="8 9">
    <name type="scientific">Rhodovulum steppense</name>
    <dbReference type="NCBI Taxonomy" id="540251"/>
    <lineage>
        <taxon>Bacteria</taxon>
        <taxon>Pseudomonadati</taxon>
        <taxon>Pseudomonadota</taxon>
        <taxon>Alphaproteobacteria</taxon>
        <taxon>Rhodobacterales</taxon>
        <taxon>Paracoccaceae</taxon>
        <taxon>Rhodovulum</taxon>
    </lineage>
</organism>
<evidence type="ECO:0000313" key="9">
    <source>
        <dbReference type="Proteomes" id="UP000295277"/>
    </source>
</evidence>
<dbReference type="InterPro" id="IPR007848">
    <property type="entry name" value="Small_mtfrase_dom"/>
</dbReference>
<evidence type="ECO:0000259" key="7">
    <source>
        <dbReference type="Pfam" id="PF17827"/>
    </source>
</evidence>
<dbReference type="PANTHER" id="PTHR18895">
    <property type="entry name" value="HEMK METHYLTRANSFERASE"/>
    <property type="match status" value="1"/>
</dbReference>
<keyword evidence="3 5" id="KW-0949">S-adenosyl-L-methionine</keyword>
<dbReference type="PRINTS" id="PR00507">
    <property type="entry name" value="N12N6MTFRASE"/>
</dbReference>
<feature type="binding site" evidence="5">
    <location>
        <begin position="181"/>
        <end position="184"/>
    </location>
    <ligand>
        <name>substrate</name>
    </ligand>
</feature>
<proteinExistence type="inferred from homology"/>
<dbReference type="PROSITE" id="PS00092">
    <property type="entry name" value="N6_MTASE"/>
    <property type="match status" value="1"/>
</dbReference>
<comment type="catalytic activity">
    <reaction evidence="4 5">
        <text>L-glutaminyl-[peptide chain release factor] + S-adenosyl-L-methionine = N(5)-methyl-L-glutaminyl-[peptide chain release factor] + S-adenosyl-L-homocysteine + H(+)</text>
        <dbReference type="Rhea" id="RHEA:42896"/>
        <dbReference type="Rhea" id="RHEA-COMP:10271"/>
        <dbReference type="Rhea" id="RHEA-COMP:10272"/>
        <dbReference type="ChEBI" id="CHEBI:15378"/>
        <dbReference type="ChEBI" id="CHEBI:30011"/>
        <dbReference type="ChEBI" id="CHEBI:57856"/>
        <dbReference type="ChEBI" id="CHEBI:59789"/>
        <dbReference type="ChEBI" id="CHEBI:61891"/>
        <dbReference type="EC" id="2.1.1.297"/>
    </reaction>
</comment>
<keyword evidence="2 5" id="KW-0808">Transferase</keyword>
<dbReference type="InterPro" id="IPR040758">
    <property type="entry name" value="PrmC_N"/>
</dbReference>
<dbReference type="InterPro" id="IPR004556">
    <property type="entry name" value="HemK-like"/>
</dbReference>
<dbReference type="Pfam" id="PF05175">
    <property type="entry name" value="MTS"/>
    <property type="match status" value="1"/>
</dbReference>
<dbReference type="InterPro" id="IPR050320">
    <property type="entry name" value="N5-glutamine_MTase"/>
</dbReference>
<dbReference type="InterPro" id="IPR029063">
    <property type="entry name" value="SAM-dependent_MTases_sf"/>
</dbReference>
<dbReference type="NCBIfam" id="TIGR00536">
    <property type="entry name" value="hemK_fam"/>
    <property type="match status" value="1"/>
</dbReference>
<feature type="binding site" evidence="5">
    <location>
        <begin position="116"/>
        <end position="120"/>
    </location>
    <ligand>
        <name>S-adenosyl-L-methionine</name>
        <dbReference type="ChEBI" id="CHEBI:59789"/>
    </ligand>
</feature>
<dbReference type="RefSeq" id="WP_132694392.1">
    <property type="nucleotide sequence ID" value="NZ_SLVM01000008.1"/>
</dbReference>
<comment type="similarity">
    <text evidence="5">Belongs to the protein N5-glutamine methyltransferase family. PrmC subfamily.</text>
</comment>
<feature type="binding site" evidence="5">
    <location>
        <position position="139"/>
    </location>
    <ligand>
        <name>S-adenosyl-L-methionine</name>
        <dbReference type="ChEBI" id="CHEBI:59789"/>
    </ligand>
</feature>
<evidence type="ECO:0000256" key="2">
    <source>
        <dbReference type="ARBA" id="ARBA00022679"/>
    </source>
</evidence>
<evidence type="ECO:0000259" key="6">
    <source>
        <dbReference type="Pfam" id="PF05175"/>
    </source>
</evidence>
<dbReference type="SUPFAM" id="SSF53335">
    <property type="entry name" value="S-adenosyl-L-methionine-dependent methyltransferases"/>
    <property type="match status" value="1"/>
</dbReference>
<sequence>MTAQQALAAAVRALSEVGIPDAPRDARRLLAHALGIAPGRLTLVLPDPLPPEAAARFEAAIARRAAREPVSHITGTRAFYGRDFRVCPDVLDPRPETETLIAAALAAPFGRVLDLGTGSGCILLTLLAERPDSKGIGADISEPALAVARDNARALGIERAAFLQADWFRGICGRFDLIVSNPPYIAASEMPGLAPELAHEPRTALTDEGDGLSAYRAIARGAVAHLDPGGRLIVEIGPTQGAVVCALLRAAGLEIVAIHADLDGRDRAVEARAAAPGA</sequence>
<reference evidence="8 9" key="1">
    <citation type="submission" date="2019-03" db="EMBL/GenBank/DDBJ databases">
        <title>Genomic Encyclopedia of Type Strains, Phase IV (KMG-IV): sequencing the most valuable type-strain genomes for metagenomic binning, comparative biology and taxonomic classification.</title>
        <authorList>
            <person name="Goeker M."/>
        </authorList>
    </citation>
    <scope>NUCLEOTIDE SEQUENCE [LARGE SCALE GENOMIC DNA]</scope>
    <source>
        <strain evidence="8 9">DSM 21153</strain>
    </source>
</reference>
<name>A0A4R1YWC3_9RHOB</name>
<dbReference type="GO" id="GO:0003676">
    <property type="term" value="F:nucleic acid binding"/>
    <property type="evidence" value="ECO:0007669"/>
    <property type="project" value="InterPro"/>
</dbReference>